<dbReference type="OrthoDB" id="1329029at2"/>
<evidence type="ECO:0000313" key="4">
    <source>
        <dbReference type="Proteomes" id="UP000295709"/>
    </source>
</evidence>
<dbReference type="Proteomes" id="UP000269375">
    <property type="component" value="Unassembled WGS sequence"/>
</dbReference>
<organism evidence="1 3">
    <name type="scientific">Chryseobacterium daecheongense</name>
    <dbReference type="NCBI Taxonomy" id="192389"/>
    <lineage>
        <taxon>Bacteria</taxon>
        <taxon>Pseudomonadati</taxon>
        <taxon>Bacteroidota</taxon>
        <taxon>Flavobacteriia</taxon>
        <taxon>Flavobacteriales</taxon>
        <taxon>Weeksellaceae</taxon>
        <taxon>Chryseobacterium group</taxon>
        <taxon>Chryseobacterium</taxon>
    </lineage>
</organism>
<dbReference type="EMBL" id="SOQW01000002">
    <property type="protein sequence ID" value="TDX93201.1"/>
    <property type="molecule type" value="Genomic_DNA"/>
</dbReference>
<proteinExistence type="predicted"/>
<gene>
    <name evidence="2" type="ORF">BCF50_2158</name>
    <name evidence="1" type="ORF">EGI05_09680</name>
</gene>
<evidence type="ECO:0000313" key="2">
    <source>
        <dbReference type="EMBL" id="TDX93201.1"/>
    </source>
</evidence>
<dbReference type="Proteomes" id="UP000295709">
    <property type="component" value="Unassembled WGS sequence"/>
</dbReference>
<reference evidence="2 4" key="2">
    <citation type="submission" date="2019-03" db="EMBL/GenBank/DDBJ databases">
        <title>Genomic Encyclopedia of Archaeal and Bacterial Type Strains, Phase II (KMG-II): from individual species to whole genera.</title>
        <authorList>
            <person name="Goeker M."/>
        </authorList>
    </citation>
    <scope>NUCLEOTIDE SEQUENCE [LARGE SCALE GENOMIC DNA]</scope>
    <source>
        <strain evidence="2 4">DSM 15235</strain>
    </source>
</reference>
<reference evidence="1 3" key="1">
    <citation type="submission" date="2018-11" db="EMBL/GenBank/DDBJ databases">
        <title>Proposal to divide the Flavobacteriaceae and reorganize its genera based on Amino Acid Identity values calculated from whole genome sequences.</title>
        <authorList>
            <person name="Nicholson A.C."/>
            <person name="Gulvik C.A."/>
            <person name="Whitney A.M."/>
            <person name="Humrighouse B.W."/>
            <person name="Bell M."/>
            <person name="Holmes B."/>
            <person name="Steigerwalt A."/>
            <person name="Villarma A."/>
            <person name="Sheth M."/>
            <person name="Batra D."/>
            <person name="Pryor J."/>
            <person name="Bernardet J.-F."/>
            <person name="Hugo C."/>
            <person name="Kampfer P."/>
            <person name="Newman J."/>
            <person name="Mcquiston J.R."/>
        </authorList>
    </citation>
    <scope>NUCLEOTIDE SEQUENCE [LARGE SCALE GENOMIC DNA]</scope>
    <source>
        <strain evidence="1 3">DSM 15235</strain>
    </source>
</reference>
<evidence type="ECO:0000313" key="3">
    <source>
        <dbReference type="Proteomes" id="UP000269375"/>
    </source>
</evidence>
<keyword evidence="4" id="KW-1185">Reference proteome</keyword>
<dbReference type="EMBL" id="RJTX01000002">
    <property type="protein sequence ID" value="ROH97643.1"/>
    <property type="molecule type" value="Genomic_DNA"/>
</dbReference>
<name>A0A3N0VXU5_9FLAO</name>
<comment type="caution">
    <text evidence="1">The sequence shown here is derived from an EMBL/GenBank/DDBJ whole genome shotgun (WGS) entry which is preliminary data.</text>
</comment>
<protein>
    <submittedName>
        <fullName evidence="1">Uncharacterized protein</fullName>
    </submittedName>
</protein>
<evidence type="ECO:0000313" key="1">
    <source>
        <dbReference type="EMBL" id="ROH97643.1"/>
    </source>
</evidence>
<dbReference type="RefSeq" id="WP_123262859.1">
    <property type="nucleotide sequence ID" value="NZ_RJTX01000002.1"/>
</dbReference>
<dbReference type="AlphaFoldDB" id="A0A3N0VXU5"/>
<sequence length="351" mass="40348">MKFKTIFCLIALGILELSCKESQASPKTIVETKATGQTDKEMYPIPSGLKIETQEEVDIDNDEEKEVIITATDANATNTHEFWFKKGRLLHEFVFPWGSINKKWLINLDDDAEKEIVRIQGDEDGADYVIYDISGKQQKPILYFNPVLLDNRFPGQYMWAYPNDIKGVIVNQKKEIQVSLNNNFPRDDNHTQPENQKELPFLFFSGQTSQPDMKISKMNPPQFMMLKTVIGKVAKSNQNSFADQKVNQQWIGSYSCRFLRMKEESGDPRGWGTIVITIDKNSAKYQLDSYIENLKKELTIVRVTSDEIVLNEKDNPSSVFTISKNNNKYMLKSTFMDKISGDSNSYELKKQ</sequence>
<accession>A0A3N0VXU5</accession>